<dbReference type="AlphaFoldDB" id="A0A1T0B1M3"/>
<evidence type="ECO:0000313" key="3">
    <source>
        <dbReference type="Proteomes" id="UP000190023"/>
    </source>
</evidence>
<organism evidence="2 3">
    <name type="scientific">[Haemophilus] felis</name>
    <dbReference type="NCBI Taxonomy" id="123822"/>
    <lineage>
        <taxon>Bacteria</taxon>
        <taxon>Pseudomonadati</taxon>
        <taxon>Pseudomonadota</taxon>
        <taxon>Gammaproteobacteria</taxon>
        <taxon>Pasteurellales</taxon>
        <taxon>Pasteurellaceae</taxon>
    </lineage>
</organism>
<comment type="caution">
    <text evidence="2">The sequence shown here is derived from an EMBL/GenBank/DDBJ whole genome shotgun (WGS) entry which is preliminary data.</text>
</comment>
<protein>
    <submittedName>
        <fullName evidence="2">Uncharacterized protein</fullName>
    </submittedName>
</protein>
<evidence type="ECO:0000256" key="1">
    <source>
        <dbReference type="SAM" id="Phobius"/>
    </source>
</evidence>
<keyword evidence="1" id="KW-0812">Transmembrane</keyword>
<keyword evidence="1" id="KW-0472">Membrane</keyword>
<evidence type="ECO:0000313" key="2">
    <source>
        <dbReference type="EMBL" id="OOS03819.1"/>
    </source>
</evidence>
<accession>A0A1T0B1M3</accession>
<name>A0A1T0B1M3_9PAST</name>
<dbReference type="EMBL" id="MUYB01000024">
    <property type="protein sequence ID" value="OOS03819.1"/>
    <property type="molecule type" value="Genomic_DNA"/>
</dbReference>
<sequence>MKVLSNEQVNNVTGGFANFAFGAGVGLIGYMWSHDFNFKEMSWSGAVLATGTGAITGGLGGAAIKAAGGGIAANAAWRPGFVGLNFGVQKAISSNK</sequence>
<keyword evidence="1" id="KW-1133">Transmembrane helix</keyword>
<keyword evidence="3" id="KW-1185">Reference proteome</keyword>
<feature type="transmembrane region" description="Helical" evidence="1">
    <location>
        <begin position="12"/>
        <end position="32"/>
    </location>
</feature>
<gene>
    <name evidence="2" type="ORF">B0188_06010</name>
</gene>
<reference evidence="2 3" key="1">
    <citation type="submission" date="2017-02" db="EMBL/GenBank/DDBJ databases">
        <title>Draft genome sequence of Haemophilus felis CCUG 31170 type strain.</title>
        <authorList>
            <person name="Engstrom-Jakobsson H."/>
            <person name="Salva-Serra F."/>
            <person name="Thorell K."/>
            <person name="Gonzales-Siles L."/>
            <person name="Karlsson R."/>
            <person name="Boulund F."/>
            <person name="Engstrand L."/>
            <person name="Kristiansson E."/>
            <person name="Moore E."/>
        </authorList>
    </citation>
    <scope>NUCLEOTIDE SEQUENCE [LARGE SCALE GENOMIC DNA]</scope>
    <source>
        <strain evidence="2 3">CCUG 31170</strain>
    </source>
</reference>
<proteinExistence type="predicted"/>
<dbReference type="Proteomes" id="UP000190023">
    <property type="component" value="Unassembled WGS sequence"/>
</dbReference>